<keyword evidence="3" id="KW-1185">Reference proteome</keyword>
<dbReference type="InterPro" id="IPR039326">
    <property type="entry name" value="Patronus"/>
</dbReference>
<dbReference type="PANTHER" id="PTHR35125">
    <property type="entry name" value="NEURON NAVIGATOR 1-LIKE-RELATED"/>
    <property type="match status" value="1"/>
</dbReference>
<dbReference type="EMBL" id="JBBNAE010000007">
    <property type="protein sequence ID" value="KAK9110372.1"/>
    <property type="molecule type" value="Genomic_DNA"/>
</dbReference>
<accession>A0AAP0I7Z6</accession>
<sequence length="235" mass="26159">MAAQFRNLIQDENLTVHFKGKDANAPNAKKSIRGLGGRKAPITNSDRPSPQKMALKKNLLRQNVNFNDQFQHAHIENFNAGREGKFIKPASQKREGLGGGRKALSNITNKPSSSVNTAKKNHHAEKVIDIDKEQFFHNHDECIKSLKWQVNLDKRFGFGDDLAIPVVSSSRQKDAIVKSPPMLLMKLEDIEELSPVKNAFPSPSPAQSLNISTPMFALRSPISSTPIFALRMLNL</sequence>
<reference evidence="2 3" key="1">
    <citation type="submission" date="2024-01" db="EMBL/GenBank/DDBJ databases">
        <title>Genome assemblies of Stephania.</title>
        <authorList>
            <person name="Yang L."/>
        </authorList>
    </citation>
    <scope>NUCLEOTIDE SEQUENCE [LARGE SCALE GENOMIC DNA]</scope>
    <source>
        <strain evidence="2">QJT</strain>
        <tissue evidence="2">Leaf</tissue>
    </source>
</reference>
<dbReference type="AlphaFoldDB" id="A0AAP0I7Z6"/>
<evidence type="ECO:0000313" key="3">
    <source>
        <dbReference type="Proteomes" id="UP001417504"/>
    </source>
</evidence>
<protein>
    <submittedName>
        <fullName evidence="2">Uncharacterized protein</fullName>
    </submittedName>
</protein>
<dbReference type="GO" id="GO:0007346">
    <property type="term" value="P:regulation of mitotic cell cycle"/>
    <property type="evidence" value="ECO:0007669"/>
    <property type="project" value="InterPro"/>
</dbReference>
<dbReference type="Proteomes" id="UP001417504">
    <property type="component" value="Unassembled WGS sequence"/>
</dbReference>
<gene>
    <name evidence="2" type="ORF">Sjap_018432</name>
</gene>
<name>A0AAP0I7Z6_9MAGN</name>
<evidence type="ECO:0000256" key="1">
    <source>
        <dbReference type="SAM" id="MobiDB-lite"/>
    </source>
</evidence>
<proteinExistence type="predicted"/>
<evidence type="ECO:0000313" key="2">
    <source>
        <dbReference type="EMBL" id="KAK9110372.1"/>
    </source>
</evidence>
<comment type="caution">
    <text evidence="2">The sequence shown here is derived from an EMBL/GenBank/DDBJ whole genome shotgun (WGS) entry which is preliminary data.</text>
</comment>
<organism evidence="2 3">
    <name type="scientific">Stephania japonica</name>
    <dbReference type="NCBI Taxonomy" id="461633"/>
    <lineage>
        <taxon>Eukaryota</taxon>
        <taxon>Viridiplantae</taxon>
        <taxon>Streptophyta</taxon>
        <taxon>Embryophyta</taxon>
        <taxon>Tracheophyta</taxon>
        <taxon>Spermatophyta</taxon>
        <taxon>Magnoliopsida</taxon>
        <taxon>Ranunculales</taxon>
        <taxon>Menispermaceae</taxon>
        <taxon>Menispermoideae</taxon>
        <taxon>Cissampelideae</taxon>
        <taxon>Stephania</taxon>
    </lineage>
</organism>
<feature type="region of interest" description="Disordered" evidence="1">
    <location>
        <begin position="25"/>
        <end position="50"/>
    </location>
</feature>
<dbReference type="PANTHER" id="PTHR35125:SF2">
    <property type="entry name" value="PROTEIN PATRONUS 2-LIKE"/>
    <property type="match status" value="1"/>
</dbReference>